<dbReference type="AlphaFoldDB" id="A0A7X5Y573"/>
<dbReference type="RefSeq" id="WP_168068112.1">
    <property type="nucleotide sequence ID" value="NZ_JAATJC010000001.1"/>
</dbReference>
<evidence type="ECO:0000259" key="1">
    <source>
        <dbReference type="PROSITE" id="PS51186"/>
    </source>
</evidence>
<name>A0A7X5Y573_9SPHN</name>
<dbReference type="InterPro" id="IPR016181">
    <property type="entry name" value="Acyl_CoA_acyltransferase"/>
</dbReference>
<dbReference type="PANTHER" id="PTHR43072:SF60">
    <property type="entry name" value="L-2,4-DIAMINOBUTYRIC ACID ACETYLTRANSFERASE"/>
    <property type="match status" value="1"/>
</dbReference>
<comment type="caution">
    <text evidence="2">The sequence shown here is derived from an EMBL/GenBank/DDBJ whole genome shotgun (WGS) entry which is preliminary data.</text>
</comment>
<dbReference type="EMBL" id="JAATJC010000001">
    <property type="protein sequence ID" value="NJC05414.1"/>
    <property type="molecule type" value="Genomic_DNA"/>
</dbReference>
<organism evidence="2 3">
    <name type="scientific">Sphingomonas kaistensis</name>
    <dbReference type="NCBI Taxonomy" id="298708"/>
    <lineage>
        <taxon>Bacteria</taxon>
        <taxon>Pseudomonadati</taxon>
        <taxon>Pseudomonadota</taxon>
        <taxon>Alphaproteobacteria</taxon>
        <taxon>Sphingomonadales</taxon>
        <taxon>Sphingomonadaceae</taxon>
        <taxon>Sphingomonas</taxon>
    </lineage>
</organism>
<keyword evidence="2" id="KW-0012">Acyltransferase</keyword>
<reference evidence="2 3" key="1">
    <citation type="submission" date="2020-03" db="EMBL/GenBank/DDBJ databases">
        <title>Genomic Encyclopedia of Type Strains, Phase IV (KMG-IV): sequencing the most valuable type-strain genomes for metagenomic binning, comparative biology and taxonomic classification.</title>
        <authorList>
            <person name="Goeker M."/>
        </authorList>
    </citation>
    <scope>NUCLEOTIDE SEQUENCE [LARGE SCALE GENOMIC DNA]</scope>
    <source>
        <strain evidence="2 3">DSM 16846</strain>
    </source>
</reference>
<dbReference type="Pfam" id="PF00583">
    <property type="entry name" value="Acetyltransf_1"/>
    <property type="match status" value="1"/>
</dbReference>
<evidence type="ECO:0000313" key="2">
    <source>
        <dbReference type="EMBL" id="NJC05414.1"/>
    </source>
</evidence>
<keyword evidence="3" id="KW-1185">Reference proteome</keyword>
<dbReference type="Gene3D" id="3.40.630.30">
    <property type="match status" value="1"/>
</dbReference>
<dbReference type="PROSITE" id="PS51186">
    <property type="entry name" value="GNAT"/>
    <property type="match status" value="1"/>
</dbReference>
<dbReference type="InterPro" id="IPR000182">
    <property type="entry name" value="GNAT_dom"/>
</dbReference>
<evidence type="ECO:0000313" key="3">
    <source>
        <dbReference type="Proteomes" id="UP000558192"/>
    </source>
</evidence>
<dbReference type="EC" id="2.3.1.60" evidence="2"/>
<protein>
    <submittedName>
        <fullName evidence="2">Aminoglycoside 3-N-acetyltransferase I</fullName>
        <ecNumber evidence="2">2.3.1.60</ecNumber>
    </submittedName>
</protein>
<dbReference type="PANTHER" id="PTHR43072">
    <property type="entry name" value="N-ACETYLTRANSFERASE"/>
    <property type="match status" value="1"/>
</dbReference>
<accession>A0A7X5Y573</accession>
<gene>
    <name evidence="2" type="ORF">GGQ97_001207</name>
</gene>
<dbReference type="GO" id="GO:0046353">
    <property type="term" value="F:aminoglycoside 3-N-acetyltransferase activity"/>
    <property type="evidence" value="ECO:0007669"/>
    <property type="project" value="UniProtKB-EC"/>
</dbReference>
<dbReference type="Proteomes" id="UP000558192">
    <property type="component" value="Unassembled WGS sequence"/>
</dbReference>
<keyword evidence="2" id="KW-0808">Transferase</keyword>
<feature type="domain" description="N-acetyltransferase" evidence="1">
    <location>
        <begin position="1"/>
        <end position="151"/>
    </location>
</feature>
<dbReference type="SUPFAM" id="SSF55729">
    <property type="entry name" value="Acyl-CoA N-acyltransferases (Nat)"/>
    <property type="match status" value="1"/>
</dbReference>
<dbReference type="CDD" id="cd04301">
    <property type="entry name" value="NAT_SF"/>
    <property type="match status" value="1"/>
</dbReference>
<sequence length="151" mass="16657">MEIVRLGSGDIARFRAMNLLFSAAFEDRDSYEGAPPPDDYVRERLADPRFIALVAVDGEAMLGALAAYELPKFEQARSELYIYDLAVDEAHRRRGIASALIAALQDHAAAIGAWMIFVQADPPDEPAVALYRKLGSEERVLHFDIAPAPAR</sequence>
<proteinExistence type="predicted"/>
<dbReference type="NCBIfam" id="NF033083">
    <property type="entry name" value="AAC_3_I"/>
    <property type="match status" value="1"/>
</dbReference>